<dbReference type="RefSeq" id="WP_257821562.1">
    <property type="nucleotide sequence ID" value="NZ_JABXYM010000001.1"/>
</dbReference>
<protein>
    <submittedName>
        <fullName evidence="2">DUF5366 family protein</fullName>
    </submittedName>
</protein>
<evidence type="ECO:0000313" key="3">
    <source>
        <dbReference type="Proteomes" id="UP001057753"/>
    </source>
</evidence>
<keyword evidence="1" id="KW-1133">Transmembrane helix</keyword>
<keyword evidence="3" id="KW-1185">Reference proteome</keyword>
<sequence>MKNAYLTSHFPLISIILFSLAGSIYLERMTIYYLQSIGLYSGMIEFFSEQGIHLTLLFIMWLFFFMFFAALKLIANTVNELSLLFFSKDEVGTDLTNIRRGSWIFLIGSIGSVIASFDLYVLLGTFLLSCFVYFIYFIYKVSVSLSAPALIALIFFHVFFWFAFVIAVGYAIIKLYNSLIASLPV</sequence>
<accession>A0A9Q4B2H9</accession>
<keyword evidence="1" id="KW-0472">Membrane</keyword>
<evidence type="ECO:0000256" key="1">
    <source>
        <dbReference type="SAM" id="Phobius"/>
    </source>
</evidence>
<comment type="caution">
    <text evidence="2">The sequence shown here is derived from an EMBL/GenBank/DDBJ whole genome shotgun (WGS) entry which is preliminary data.</text>
</comment>
<evidence type="ECO:0000313" key="2">
    <source>
        <dbReference type="EMBL" id="MCR6097131.1"/>
    </source>
</evidence>
<name>A0A9Q4B2H9_SALAG</name>
<dbReference type="AlphaFoldDB" id="A0A9Q4B2H9"/>
<feature type="transmembrane region" description="Helical" evidence="1">
    <location>
        <begin position="12"/>
        <end position="34"/>
    </location>
</feature>
<dbReference type="Pfam" id="PF17328">
    <property type="entry name" value="DUF5366"/>
    <property type="match status" value="1"/>
</dbReference>
<feature type="transmembrane region" description="Helical" evidence="1">
    <location>
        <begin position="119"/>
        <end position="139"/>
    </location>
</feature>
<dbReference type="Proteomes" id="UP001057753">
    <property type="component" value="Unassembled WGS sequence"/>
</dbReference>
<reference evidence="2" key="1">
    <citation type="submission" date="2020-06" db="EMBL/GenBank/DDBJ databases">
        <title>Insight into the genomes of haloalkaliphilic bacilli from Kenyan soda lakes.</title>
        <authorList>
            <person name="Mwirichia R."/>
            <person name="Villamizar G.C."/>
            <person name="Poehlein A."/>
            <person name="Mugweru J."/>
            <person name="Kipnyargis A."/>
            <person name="Kiplimo D."/>
            <person name="Orwa P."/>
            <person name="Daniel R."/>
        </authorList>
    </citation>
    <scope>NUCLEOTIDE SEQUENCE</scope>
    <source>
        <strain evidence="2">B1096_S55</strain>
    </source>
</reference>
<proteinExistence type="predicted"/>
<feature type="transmembrane region" description="Helical" evidence="1">
    <location>
        <begin position="151"/>
        <end position="173"/>
    </location>
</feature>
<feature type="transmembrane region" description="Helical" evidence="1">
    <location>
        <begin position="54"/>
        <end position="75"/>
    </location>
</feature>
<keyword evidence="1" id="KW-0812">Transmembrane</keyword>
<gene>
    <name evidence="2" type="ORF">HXA33_11225</name>
</gene>
<dbReference type="EMBL" id="JABXYM010000001">
    <property type="protein sequence ID" value="MCR6097131.1"/>
    <property type="molecule type" value="Genomic_DNA"/>
</dbReference>
<dbReference type="InterPro" id="IPR035289">
    <property type="entry name" value="DUF5366"/>
</dbReference>
<organism evidence="2 3">
    <name type="scientific">Salipaludibacillus agaradhaerens</name>
    <name type="common">Bacillus agaradhaerens</name>
    <dbReference type="NCBI Taxonomy" id="76935"/>
    <lineage>
        <taxon>Bacteria</taxon>
        <taxon>Bacillati</taxon>
        <taxon>Bacillota</taxon>
        <taxon>Bacilli</taxon>
        <taxon>Bacillales</taxon>
        <taxon>Bacillaceae</taxon>
    </lineage>
</organism>